<evidence type="ECO:0000259" key="1">
    <source>
        <dbReference type="Pfam" id="PF01520"/>
    </source>
</evidence>
<dbReference type="Pfam" id="PF01520">
    <property type="entry name" value="Amidase_3"/>
    <property type="match status" value="1"/>
</dbReference>
<comment type="caution">
    <text evidence="2">The sequence shown here is derived from an EMBL/GenBank/DDBJ whole genome shotgun (WGS) entry which is preliminary data.</text>
</comment>
<name>A0A364K6Q4_9BACL</name>
<gene>
    <name evidence="2" type="ORF">DL897_07780</name>
</gene>
<evidence type="ECO:0000313" key="2">
    <source>
        <dbReference type="EMBL" id="RAL25958.1"/>
    </source>
</evidence>
<accession>A0A364K6Q4</accession>
<dbReference type="SUPFAM" id="SSF53187">
    <property type="entry name" value="Zn-dependent exopeptidases"/>
    <property type="match status" value="1"/>
</dbReference>
<sequence length="70" mass="8069">MEKLSFFKDCKSQQQDLHVCRETNMPALLTENGFIDSECDSVILKETEKLDLIAAHVLALDKVFGWKRKL</sequence>
<dbReference type="InterPro" id="IPR002508">
    <property type="entry name" value="MurNAc-LAA_cat"/>
</dbReference>
<dbReference type="EMBL" id="QJKK01000003">
    <property type="protein sequence ID" value="RAL25958.1"/>
    <property type="molecule type" value="Genomic_DNA"/>
</dbReference>
<reference evidence="2 3" key="2">
    <citation type="submission" date="2018-06" db="EMBL/GenBank/DDBJ databases">
        <authorList>
            <person name="Zhirakovskaya E."/>
        </authorList>
    </citation>
    <scope>NUCLEOTIDE SEQUENCE [LARGE SCALE GENOMIC DNA]</scope>
    <source>
        <strain evidence="2 3">FBKL4.011</strain>
    </source>
</reference>
<dbReference type="OrthoDB" id="9763643at2"/>
<protein>
    <recommendedName>
        <fullName evidence="1">MurNAc-LAA domain-containing protein</fullName>
    </recommendedName>
</protein>
<feature type="domain" description="MurNAc-LAA" evidence="1">
    <location>
        <begin position="3"/>
        <end position="57"/>
    </location>
</feature>
<dbReference type="GO" id="GO:0009253">
    <property type="term" value="P:peptidoglycan catabolic process"/>
    <property type="evidence" value="ECO:0007669"/>
    <property type="project" value="InterPro"/>
</dbReference>
<dbReference type="AlphaFoldDB" id="A0A364K6Q4"/>
<dbReference type="Proteomes" id="UP000251213">
    <property type="component" value="Unassembled WGS sequence"/>
</dbReference>
<dbReference type="GO" id="GO:0008745">
    <property type="term" value="F:N-acetylmuramoyl-L-alanine amidase activity"/>
    <property type="evidence" value="ECO:0007669"/>
    <property type="project" value="InterPro"/>
</dbReference>
<proteinExistence type="predicted"/>
<keyword evidence="3" id="KW-1185">Reference proteome</keyword>
<reference evidence="2 3" key="1">
    <citation type="submission" date="2018-06" db="EMBL/GenBank/DDBJ databases">
        <title>Thermoflavimicrobium daqus sp. nov., a thermophilic microbe isolated from Moutai-flavour Daqu.</title>
        <authorList>
            <person name="Wang X."/>
            <person name="Zhou H."/>
        </authorList>
    </citation>
    <scope>NUCLEOTIDE SEQUENCE [LARGE SCALE GENOMIC DNA]</scope>
    <source>
        <strain evidence="2 3">FBKL4.011</strain>
    </source>
</reference>
<dbReference type="Gene3D" id="3.40.630.40">
    <property type="entry name" value="Zn-dependent exopeptidases"/>
    <property type="match status" value="1"/>
</dbReference>
<organism evidence="2 3">
    <name type="scientific">Thermoflavimicrobium daqui</name>
    <dbReference type="NCBI Taxonomy" id="2137476"/>
    <lineage>
        <taxon>Bacteria</taxon>
        <taxon>Bacillati</taxon>
        <taxon>Bacillota</taxon>
        <taxon>Bacilli</taxon>
        <taxon>Bacillales</taxon>
        <taxon>Thermoactinomycetaceae</taxon>
        <taxon>Thermoflavimicrobium</taxon>
    </lineage>
</organism>
<evidence type="ECO:0000313" key="3">
    <source>
        <dbReference type="Proteomes" id="UP000251213"/>
    </source>
</evidence>